<sequence>MTTRRPFAVLPAALIAALALSGCTPDPGPTPTPTGFATEEEAFAAAEETYRAYIDALNARNAGDEEADPQSFLIGEVLESDQRTREILEQSKQTIQGSLDILSFTPETTTRIADAIQVDAIVCMDATNARILDSNGGDVTPEDTPSIYSLKIELTSADNTLKISASENSDNPC</sequence>
<protein>
    <recommendedName>
        <fullName evidence="4">Lipoprotein</fullName>
    </recommendedName>
</protein>
<keyword evidence="1" id="KW-0732">Signal</keyword>
<proteinExistence type="predicted"/>
<evidence type="ECO:0008006" key="4">
    <source>
        <dbReference type="Google" id="ProtNLM"/>
    </source>
</evidence>
<gene>
    <name evidence="2" type="ORF">N8K70_10485</name>
</gene>
<reference evidence="2 3" key="1">
    <citation type="submission" date="2023-02" db="EMBL/GenBank/DDBJ databases">
        <title>Microbacterium betulae sp. nov., isolated from birch wood.</title>
        <authorList>
            <person name="Pasciak M."/>
            <person name="Pawlik K.J."/>
            <person name="Martynowski D."/>
            <person name="Laczmanski L."/>
            <person name="Ciekot J."/>
            <person name="Szponar B."/>
            <person name="Wojcik-Fatla A."/>
            <person name="Mackiewicz B."/>
            <person name="Farian E."/>
            <person name="Cholewa G."/>
            <person name="Cholewa A."/>
            <person name="Dutkiewicz J."/>
        </authorList>
    </citation>
    <scope>NUCLEOTIDE SEQUENCE [LARGE SCALE GENOMIC DNA]</scope>
    <source>
        <strain evidence="2 3">AB</strain>
    </source>
</reference>
<name>A0AA97I3T2_9MICO</name>
<dbReference type="AlphaFoldDB" id="A0AA97I3T2"/>
<evidence type="ECO:0000313" key="2">
    <source>
        <dbReference type="EMBL" id="WOF21811.1"/>
    </source>
</evidence>
<dbReference type="Proteomes" id="UP001305498">
    <property type="component" value="Chromosome"/>
</dbReference>
<dbReference type="PROSITE" id="PS51257">
    <property type="entry name" value="PROKAR_LIPOPROTEIN"/>
    <property type="match status" value="1"/>
</dbReference>
<feature type="chain" id="PRO_5041652121" description="Lipoprotein" evidence="1">
    <location>
        <begin position="22"/>
        <end position="173"/>
    </location>
</feature>
<organism evidence="2 3">
    <name type="scientific">Microbacterium betulae</name>
    <dbReference type="NCBI Taxonomy" id="2981139"/>
    <lineage>
        <taxon>Bacteria</taxon>
        <taxon>Bacillati</taxon>
        <taxon>Actinomycetota</taxon>
        <taxon>Actinomycetes</taxon>
        <taxon>Micrococcales</taxon>
        <taxon>Microbacteriaceae</taxon>
        <taxon>Microbacterium</taxon>
    </lineage>
</organism>
<dbReference type="EMBL" id="CP118157">
    <property type="protein sequence ID" value="WOF21811.1"/>
    <property type="molecule type" value="Genomic_DNA"/>
</dbReference>
<dbReference type="RefSeq" id="WP_317138289.1">
    <property type="nucleotide sequence ID" value="NZ_CP118157.1"/>
</dbReference>
<evidence type="ECO:0000313" key="3">
    <source>
        <dbReference type="Proteomes" id="UP001305498"/>
    </source>
</evidence>
<evidence type="ECO:0000256" key="1">
    <source>
        <dbReference type="SAM" id="SignalP"/>
    </source>
</evidence>
<feature type="signal peptide" evidence="1">
    <location>
        <begin position="1"/>
        <end position="21"/>
    </location>
</feature>
<dbReference type="KEGG" id="mbet:N8K70_10485"/>
<keyword evidence="3" id="KW-1185">Reference proteome</keyword>
<accession>A0AA97I3T2</accession>